<accession>A0A0L0C665</accession>
<evidence type="ECO:0000313" key="2">
    <source>
        <dbReference type="Proteomes" id="UP000037069"/>
    </source>
</evidence>
<name>A0A0L0C665_LUCCU</name>
<gene>
    <name evidence="1" type="ORF">FF38_03472</name>
</gene>
<dbReference type="Proteomes" id="UP000037069">
    <property type="component" value="Unassembled WGS sequence"/>
</dbReference>
<evidence type="ECO:0000313" key="1">
    <source>
        <dbReference type="EMBL" id="KNC27868.1"/>
    </source>
</evidence>
<protein>
    <submittedName>
        <fullName evidence="1">Uncharacterized protein</fullName>
    </submittedName>
</protein>
<comment type="caution">
    <text evidence="1">The sequence shown here is derived from an EMBL/GenBank/DDBJ whole genome shotgun (WGS) entry which is preliminary data.</text>
</comment>
<proteinExistence type="predicted"/>
<keyword evidence="2" id="KW-1185">Reference proteome</keyword>
<dbReference type="EMBL" id="JRES01000836">
    <property type="protein sequence ID" value="KNC27868.1"/>
    <property type="molecule type" value="Genomic_DNA"/>
</dbReference>
<dbReference type="AlphaFoldDB" id="A0A0L0C665"/>
<sequence>MSHIYVSPFHDHDIFELHHGKLHRLDCVAAGDDVGYDNRWAVDDDSLVVSGVHSNLDVDDVAFAFGHDDDDDAAAVDDDDVGIDAPDDHDNCHDKHLHCHANPLQHHHNVYDNVFLLQPYNPPDRSHSFAADNVPHHCLALFLYAPHRFYVQLVGYHDDNPFLYHVLLLHRHNVPCVYVLWNVY</sequence>
<organism evidence="1 2">
    <name type="scientific">Lucilia cuprina</name>
    <name type="common">Green bottle fly</name>
    <name type="synonym">Australian sheep blowfly</name>
    <dbReference type="NCBI Taxonomy" id="7375"/>
    <lineage>
        <taxon>Eukaryota</taxon>
        <taxon>Metazoa</taxon>
        <taxon>Ecdysozoa</taxon>
        <taxon>Arthropoda</taxon>
        <taxon>Hexapoda</taxon>
        <taxon>Insecta</taxon>
        <taxon>Pterygota</taxon>
        <taxon>Neoptera</taxon>
        <taxon>Endopterygota</taxon>
        <taxon>Diptera</taxon>
        <taxon>Brachycera</taxon>
        <taxon>Muscomorpha</taxon>
        <taxon>Oestroidea</taxon>
        <taxon>Calliphoridae</taxon>
        <taxon>Luciliinae</taxon>
        <taxon>Lucilia</taxon>
    </lineage>
</organism>
<reference evidence="1 2" key="1">
    <citation type="journal article" date="2015" name="Nat. Commun.">
        <title>Lucilia cuprina genome unlocks parasitic fly biology to underpin future interventions.</title>
        <authorList>
            <person name="Anstead C.A."/>
            <person name="Korhonen P.K."/>
            <person name="Young N.D."/>
            <person name="Hall R.S."/>
            <person name="Jex A.R."/>
            <person name="Murali S.C."/>
            <person name="Hughes D.S."/>
            <person name="Lee S.F."/>
            <person name="Perry T."/>
            <person name="Stroehlein A.J."/>
            <person name="Ansell B.R."/>
            <person name="Breugelmans B."/>
            <person name="Hofmann A."/>
            <person name="Qu J."/>
            <person name="Dugan S."/>
            <person name="Lee S.L."/>
            <person name="Chao H."/>
            <person name="Dinh H."/>
            <person name="Han Y."/>
            <person name="Doddapaneni H.V."/>
            <person name="Worley K.C."/>
            <person name="Muzny D.M."/>
            <person name="Ioannidis P."/>
            <person name="Waterhouse R.M."/>
            <person name="Zdobnov E.M."/>
            <person name="James P.J."/>
            <person name="Bagnall N.H."/>
            <person name="Kotze A.C."/>
            <person name="Gibbs R.A."/>
            <person name="Richards S."/>
            <person name="Batterham P."/>
            <person name="Gasser R.B."/>
        </authorList>
    </citation>
    <scope>NUCLEOTIDE SEQUENCE [LARGE SCALE GENOMIC DNA]</scope>
    <source>
        <strain evidence="1 2">LS</strain>
        <tissue evidence="1">Full body</tissue>
    </source>
</reference>